<proteinExistence type="predicted"/>
<evidence type="ECO:0000313" key="2">
    <source>
        <dbReference type="Proteomes" id="UP000203408"/>
    </source>
</evidence>
<reference evidence="1 2" key="1">
    <citation type="journal article" date="2015" name="Genome Announc.">
        <title>Complete Genome Sequence of Carbapenemase-Producing Klebsiella pneumoniae Myophage Matisse.</title>
        <authorList>
            <person name="Provasek V.E."/>
            <person name="Lessor L.E."/>
            <person name="Cahill J.L."/>
            <person name="Rasche E.S."/>
            <person name="Kuty Everett G.F."/>
        </authorList>
    </citation>
    <scope>NUCLEOTIDE SEQUENCE [LARGE SCALE GENOMIC DNA]</scope>
</reference>
<sequence>MIFNKTNSRNLNYLRCELEANEIELFFCGATDPEHKLHWVSGEIVSLTDQIVEEATRRDAIVKIGAVDVNYEGHPSFFIQYYP</sequence>
<organism evidence="1 2">
    <name type="scientific">Klebsiella phage Matisse</name>
    <dbReference type="NCBI Taxonomy" id="1675607"/>
    <lineage>
        <taxon>Viruses</taxon>
        <taxon>Duplodnaviria</taxon>
        <taxon>Heunggongvirae</taxon>
        <taxon>Uroviricota</taxon>
        <taxon>Caudoviricetes</taxon>
        <taxon>Pantevenvirales</taxon>
        <taxon>Straboviridae</taxon>
        <taxon>Slopekvirus</taxon>
        <taxon>Slopekvirus matisse</taxon>
    </lineage>
</organism>
<name>A0A0K1LPV7_9CAUD</name>
<evidence type="ECO:0000313" key="1">
    <source>
        <dbReference type="EMBL" id="AKU44562.1"/>
    </source>
</evidence>
<dbReference type="RefSeq" id="YP_009194502.1">
    <property type="nucleotide sequence ID" value="NC_028750.1"/>
</dbReference>
<accession>A0A0K1LPV7</accession>
<gene>
    <name evidence="1" type="ORF">CPT_Matisse258</name>
</gene>
<protein>
    <submittedName>
        <fullName evidence="1">Uncharacterized protein</fullName>
    </submittedName>
</protein>
<dbReference type="EMBL" id="KT001918">
    <property type="protein sequence ID" value="AKU44562.1"/>
    <property type="molecule type" value="Genomic_DNA"/>
</dbReference>
<dbReference type="KEGG" id="vg:26613441"/>
<dbReference type="GeneID" id="26613441"/>
<dbReference type="Proteomes" id="UP000203408">
    <property type="component" value="Segment"/>
</dbReference>
<keyword evidence="2" id="KW-1185">Reference proteome</keyword>